<dbReference type="EMBL" id="MRAE01000007">
    <property type="protein sequence ID" value="OOO68544.1"/>
    <property type="molecule type" value="Genomic_DNA"/>
</dbReference>
<evidence type="ECO:0000313" key="5">
    <source>
        <dbReference type="EMBL" id="OOO63249.1"/>
    </source>
</evidence>
<proteinExistence type="inferred from homology"/>
<reference evidence="5 7" key="2">
    <citation type="submission" date="2016-12" db="EMBL/GenBank/DDBJ databases">
        <title>Clostridium tepidum sp. nov., a close relative of Clostridium sporogenes and Clostridium botulinum Group I.</title>
        <authorList>
            <person name="Dobritsa A.P."/>
            <person name="Kutumbaka K."/>
            <person name="Werner K."/>
            <person name="Samadpour M."/>
        </authorList>
    </citation>
    <scope>NUCLEOTIDE SEQUENCE [LARGE SCALE GENOMIC DNA]</scope>
    <source>
        <strain evidence="5 7">PE</strain>
    </source>
</reference>
<sequence>MQALGLIETKGLLAAVEAADTMAKSADVSIIEKTYVGGGLVTISVTGDVGAVKASIEAGVAAVKKLDEKFLISEHVIPHPHEELENIIGPKNLSEGISSNKNTETVGNIEVAEFVQARETMEDIKQVKNVKDLENIDEPKPVQTVENLKDTDTVESLTDMENKKTIDSVKEQEFVKISKDMVDTDNIEDIKKAETIETVKNTKSVDKAEDVNKLDVDLDKIHKLNLENLHKDDVDNLVRKNGLEKAVLILNKLKVVKLRNLAREYKDFGIAGRTISKAGKNLLINKFKLYYEKN</sequence>
<dbReference type="PROSITE" id="PS51930">
    <property type="entry name" value="BMC_2"/>
    <property type="match status" value="1"/>
</dbReference>
<dbReference type="RefSeq" id="WP_078022890.1">
    <property type="nucleotide sequence ID" value="NZ_JADPGM010000001.1"/>
</dbReference>
<name>A0A1S9IE06_9CLOT</name>
<comment type="similarity">
    <text evidence="3">Belongs to the bacterial microcompartments protein family.</text>
</comment>
<dbReference type="Proteomes" id="UP000190206">
    <property type="component" value="Unassembled WGS sequence"/>
</dbReference>
<dbReference type="EMBL" id="MRAD01000002">
    <property type="protein sequence ID" value="OOO63249.1"/>
    <property type="molecule type" value="Genomic_DNA"/>
</dbReference>
<dbReference type="PANTHER" id="PTHR33941">
    <property type="entry name" value="PROPANEDIOL UTILIZATION PROTEIN PDUA"/>
    <property type="match status" value="1"/>
</dbReference>
<dbReference type="InterPro" id="IPR044872">
    <property type="entry name" value="CcmK/CsoS1_BMC"/>
</dbReference>
<dbReference type="CDD" id="cd07045">
    <property type="entry name" value="BMC_CcmK_like"/>
    <property type="match status" value="1"/>
</dbReference>
<evidence type="ECO:0000256" key="2">
    <source>
        <dbReference type="ARBA" id="ARBA00024446"/>
    </source>
</evidence>
<dbReference type="PANTHER" id="PTHR33941:SF11">
    <property type="entry name" value="BACTERIAL MICROCOMPARTMENT SHELL PROTEIN PDUJ"/>
    <property type="match status" value="1"/>
</dbReference>
<dbReference type="STRING" id="1962263.BS637_02295"/>
<protein>
    <submittedName>
        <fullName evidence="6">Propanediol utilization protein</fullName>
    </submittedName>
</protein>
<dbReference type="Proteomes" id="UP000190256">
    <property type="component" value="Unassembled WGS sequence"/>
</dbReference>
<dbReference type="SUPFAM" id="SSF143414">
    <property type="entry name" value="CcmK-like"/>
    <property type="match status" value="1"/>
</dbReference>
<evidence type="ECO:0000313" key="7">
    <source>
        <dbReference type="Proteomes" id="UP000190206"/>
    </source>
</evidence>
<evidence type="ECO:0000256" key="3">
    <source>
        <dbReference type="PROSITE-ProRule" id="PRU01278"/>
    </source>
</evidence>
<dbReference type="InterPro" id="IPR037233">
    <property type="entry name" value="CcmK-like_sf"/>
</dbReference>
<comment type="subcellular location">
    <subcellularLocation>
        <location evidence="1">Bacterial microcompartment</location>
    </subcellularLocation>
</comment>
<feature type="domain" description="BMC" evidence="4">
    <location>
        <begin position="3"/>
        <end position="89"/>
    </location>
</feature>
<organism evidence="6 8">
    <name type="scientific">Clostridium tepidum</name>
    <dbReference type="NCBI Taxonomy" id="1962263"/>
    <lineage>
        <taxon>Bacteria</taxon>
        <taxon>Bacillati</taxon>
        <taxon>Bacillota</taxon>
        <taxon>Clostridia</taxon>
        <taxon>Eubacteriales</taxon>
        <taxon>Clostridiaceae</taxon>
        <taxon>Clostridium</taxon>
    </lineage>
</organism>
<evidence type="ECO:0000256" key="1">
    <source>
        <dbReference type="ARBA" id="ARBA00024322"/>
    </source>
</evidence>
<evidence type="ECO:0000313" key="6">
    <source>
        <dbReference type="EMBL" id="OOO68544.1"/>
    </source>
</evidence>
<keyword evidence="2" id="KW-1283">Bacterial microcompartment</keyword>
<dbReference type="InterPro" id="IPR050575">
    <property type="entry name" value="BMC_shell"/>
</dbReference>
<gene>
    <name evidence="5" type="ORF">BS637_02295</name>
    <name evidence="6" type="ORF">BS638_04360</name>
</gene>
<accession>A0A1S9IE06</accession>
<comment type="caution">
    <text evidence="6">The sequence shown here is derived from an EMBL/GenBank/DDBJ whole genome shotgun (WGS) entry which is preliminary data.</text>
</comment>
<dbReference type="AlphaFoldDB" id="A0A1S9IE06"/>
<dbReference type="InterPro" id="IPR000249">
    <property type="entry name" value="BMC_dom"/>
</dbReference>
<keyword evidence="7" id="KW-1185">Reference proteome</keyword>
<dbReference type="GO" id="GO:0031469">
    <property type="term" value="C:bacterial microcompartment"/>
    <property type="evidence" value="ECO:0007669"/>
    <property type="project" value="UniProtKB-SubCell"/>
</dbReference>
<dbReference type="SMART" id="SM00877">
    <property type="entry name" value="BMC"/>
    <property type="match status" value="1"/>
</dbReference>
<dbReference type="Pfam" id="PF00936">
    <property type="entry name" value="BMC"/>
    <property type="match status" value="1"/>
</dbReference>
<evidence type="ECO:0000313" key="8">
    <source>
        <dbReference type="Proteomes" id="UP000190256"/>
    </source>
</evidence>
<reference evidence="6 8" key="1">
    <citation type="submission" date="2016-12" db="EMBL/GenBank/DDBJ databases">
        <title>Clostridium tepidum sp. nov., a close relative of Clostridium sporogenes and Clostridium botulinum Group I.</title>
        <authorList>
            <person name="Dobritsa A.P."/>
            <person name="Kutumbaka K.K."/>
            <person name="Werner K."/>
            <person name="Wiedmann M."/>
            <person name="Asmus A."/>
            <person name="Samadpour M."/>
        </authorList>
    </citation>
    <scope>NUCLEOTIDE SEQUENCE [LARGE SCALE GENOMIC DNA]</scope>
    <source>
        <strain evidence="6 8">IEH 97212</strain>
    </source>
</reference>
<evidence type="ECO:0000259" key="4">
    <source>
        <dbReference type="PROSITE" id="PS51930"/>
    </source>
</evidence>
<dbReference type="OrthoDB" id="9812608at2"/>
<dbReference type="Gene3D" id="3.30.70.1710">
    <property type="match status" value="1"/>
</dbReference>